<comment type="function">
    <text evidence="6">Component of a complex that catalyzes the oxidation of glycolate to glyoxylate.</text>
</comment>
<sequence length="436" mass="47642">MEGYSTAALRQLDHCNKCGFCLPACPTFLETGLEMASPRGRLAIAEEVMAGRMPLSDYVAEHMYLCLDCRACEVACPSGVEFDRVLADTRFLLNRAGIPPAGNPRMQRLLLGTVARPRRLRLLKGAVRAYQALGLRALARRPAVRRLLPARLRNLEAMLPDQAEQVRALRPPARKTAPGTGPGTVTVAFFPGCVQAALFEGTNARTVRVLEHFGARVVPAAGFGCCGALHGHAGDREQAKALARQNIEAFERSGAEYLVNNAGGCGTFLKEYPRLFEDEPDWLPRAEAFAARVRDASELLLELPGPPRWQDGETAAGTKPRIVVTYQDSCHLRNVQRVWQEPRRILRRLPGVEYVELPGADQCCGSAGIYNVTHPEMSQAILDRKMASVKGVDPDVIVVANPGCQMQMLLGVERHGLGGKVRVMHLIDLVAETLGL</sequence>
<evidence type="ECO:0000259" key="7">
    <source>
        <dbReference type="PROSITE" id="PS51379"/>
    </source>
</evidence>
<organism evidence="8 9">
    <name type="scientific">Caldinitratiruptor microaerophilus</name>
    <dbReference type="NCBI Taxonomy" id="671077"/>
    <lineage>
        <taxon>Bacteria</taxon>
        <taxon>Bacillati</taxon>
        <taxon>Bacillota</taxon>
        <taxon>Clostridia</taxon>
        <taxon>Eubacteriales</taxon>
        <taxon>Symbiobacteriaceae</taxon>
        <taxon>Caldinitratiruptor</taxon>
    </lineage>
</organism>
<evidence type="ECO:0000313" key="8">
    <source>
        <dbReference type="EMBL" id="BDG62263.1"/>
    </source>
</evidence>
<keyword evidence="6" id="KW-0249">Electron transport</keyword>
<dbReference type="AlphaFoldDB" id="A0AA35CP94"/>
<dbReference type="InterPro" id="IPR009051">
    <property type="entry name" value="Helical_ferredxn"/>
</dbReference>
<dbReference type="GO" id="GO:0051539">
    <property type="term" value="F:4 iron, 4 sulfur cluster binding"/>
    <property type="evidence" value="ECO:0007669"/>
    <property type="project" value="UniProtKB-UniRule"/>
</dbReference>
<feature type="domain" description="4Fe-4S ferredoxin-type" evidence="7">
    <location>
        <begin position="6"/>
        <end position="38"/>
    </location>
</feature>
<dbReference type="SUPFAM" id="SSF46548">
    <property type="entry name" value="alpha-helical ferredoxin"/>
    <property type="match status" value="1"/>
</dbReference>
<comment type="catalytic activity">
    <reaction evidence="6">
        <text>(R)-lactate + A = pyruvate + AH2</text>
        <dbReference type="Rhea" id="RHEA:15089"/>
        <dbReference type="ChEBI" id="CHEBI:13193"/>
        <dbReference type="ChEBI" id="CHEBI:15361"/>
        <dbReference type="ChEBI" id="CHEBI:16004"/>
        <dbReference type="ChEBI" id="CHEBI:17499"/>
    </reaction>
</comment>
<dbReference type="GO" id="GO:0019154">
    <property type="term" value="F:glycolate dehydrogenase activity"/>
    <property type="evidence" value="ECO:0007669"/>
    <property type="project" value="UniProtKB-EC"/>
</dbReference>
<evidence type="ECO:0000256" key="4">
    <source>
        <dbReference type="ARBA" id="ARBA00023004"/>
    </source>
</evidence>
<evidence type="ECO:0000256" key="1">
    <source>
        <dbReference type="ARBA" id="ARBA00022485"/>
    </source>
</evidence>
<comment type="cofactor">
    <cofactor evidence="6">
        <name>[4Fe-4S] cluster</name>
        <dbReference type="ChEBI" id="CHEBI:49883"/>
    </cofactor>
    <text evidence="6">Binds 2 [4Fe-4S] clusters.</text>
</comment>
<keyword evidence="5 6" id="KW-0411">Iron-sulfur</keyword>
<evidence type="ECO:0000256" key="5">
    <source>
        <dbReference type="ARBA" id="ARBA00023014"/>
    </source>
</evidence>
<evidence type="ECO:0000313" key="9">
    <source>
        <dbReference type="Proteomes" id="UP001163687"/>
    </source>
</evidence>
<dbReference type="InterPro" id="IPR017900">
    <property type="entry name" value="4Fe4S_Fe_S_CS"/>
</dbReference>
<keyword evidence="2 6" id="KW-0479">Metal-binding</keyword>
<dbReference type="Proteomes" id="UP001163687">
    <property type="component" value="Chromosome"/>
</dbReference>
<evidence type="ECO:0000256" key="3">
    <source>
        <dbReference type="ARBA" id="ARBA00022737"/>
    </source>
</evidence>
<keyword evidence="1 6" id="KW-0004">4Fe-4S</keyword>
<name>A0AA35CP94_9FIRM</name>
<gene>
    <name evidence="8" type="primary">glcF_2</name>
    <name evidence="8" type="ORF">caldi_33530</name>
</gene>
<dbReference type="PROSITE" id="PS00198">
    <property type="entry name" value="4FE4S_FER_1"/>
    <property type="match status" value="1"/>
</dbReference>
<dbReference type="Gene3D" id="1.10.1060.10">
    <property type="entry name" value="Alpha-helical ferredoxin"/>
    <property type="match status" value="1"/>
</dbReference>
<keyword evidence="4 6" id="KW-0408">Iron</keyword>
<dbReference type="KEGG" id="cmic:caldi_33530"/>
<comment type="catalytic activity">
    <reaction evidence="6">
        <text>glycolate + A = glyoxylate + AH2</text>
        <dbReference type="Rhea" id="RHEA:21264"/>
        <dbReference type="ChEBI" id="CHEBI:13193"/>
        <dbReference type="ChEBI" id="CHEBI:17499"/>
        <dbReference type="ChEBI" id="CHEBI:29805"/>
        <dbReference type="ChEBI" id="CHEBI:36655"/>
        <dbReference type="EC" id="1.1.99.14"/>
    </reaction>
</comment>
<reference evidence="8" key="1">
    <citation type="submission" date="2022-03" db="EMBL/GenBank/DDBJ databases">
        <title>Complete genome sequence of Caldinitratiruptor microaerophilus.</title>
        <authorList>
            <person name="Mukaiyama R."/>
            <person name="Nishiyama T."/>
            <person name="Ueda K."/>
        </authorList>
    </citation>
    <scope>NUCLEOTIDE SEQUENCE</scope>
    <source>
        <strain evidence="8">JCM 16183</strain>
    </source>
</reference>
<dbReference type="RefSeq" id="WP_264842856.1">
    <property type="nucleotide sequence ID" value="NZ_AP025628.1"/>
</dbReference>
<dbReference type="EC" id="1.1.99.14" evidence="6"/>
<proteinExistence type="predicted"/>
<dbReference type="InterPro" id="IPR012257">
    <property type="entry name" value="Glc_ox_4Fe-4S"/>
</dbReference>
<dbReference type="EMBL" id="AP025628">
    <property type="protein sequence ID" value="BDG62263.1"/>
    <property type="molecule type" value="Genomic_DNA"/>
</dbReference>
<dbReference type="PANTHER" id="PTHR32479">
    <property type="entry name" value="GLYCOLATE OXIDASE IRON-SULFUR SUBUNIT"/>
    <property type="match status" value="1"/>
</dbReference>
<keyword evidence="6" id="KW-0813">Transport</keyword>
<dbReference type="Pfam" id="PF02754">
    <property type="entry name" value="CCG"/>
    <property type="match status" value="2"/>
</dbReference>
<dbReference type="InterPro" id="IPR004017">
    <property type="entry name" value="Cys_rich_dom"/>
</dbReference>
<dbReference type="PIRSF" id="PIRSF000139">
    <property type="entry name" value="Glc_ox_4Fe-4S"/>
    <property type="match status" value="1"/>
</dbReference>
<dbReference type="PANTHER" id="PTHR32479:SF17">
    <property type="entry name" value="GLYCOLATE OXIDASE IRON-SULFUR SUBUNIT"/>
    <property type="match status" value="1"/>
</dbReference>
<keyword evidence="9" id="KW-1185">Reference proteome</keyword>
<dbReference type="GO" id="GO:0046872">
    <property type="term" value="F:metal ion binding"/>
    <property type="evidence" value="ECO:0007669"/>
    <property type="project" value="UniProtKB-UniRule"/>
</dbReference>
<evidence type="ECO:0000256" key="2">
    <source>
        <dbReference type="ARBA" id="ARBA00022723"/>
    </source>
</evidence>
<dbReference type="Pfam" id="PF13183">
    <property type="entry name" value="Fer4_8"/>
    <property type="match status" value="1"/>
</dbReference>
<accession>A0AA35CP94</accession>
<keyword evidence="3" id="KW-0677">Repeat</keyword>
<evidence type="ECO:0000256" key="6">
    <source>
        <dbReference type="PIRNR" id="PIRNR000139"/>
    </source>
</evidence>
<dbReference type="InterPro" id="IPR017896">
    <property type="entry name" value="4Fe4S_Fe-S-bd"/>
</dbReference>
<dbReference type="PROSITE" id="PS51379">
    <property type="entry name" value="4FE4S_FER_2"/>
    <property type="match status" value="1"/>
</dbReference>
<protein>
    <recommendedName>
        <fullName evidence="6">Glycolate oxidase iron-sulfur subunit</fullName>
        <ecNumber evidence="6">1.1.99.14</ecNumber>
    </recommendedName>
</protein>